<feature type="region of interest" description="Disordered" evidence="1">
    <location>
        <begin position="58"/>
        <end position="81"/>
    </location>
</feature>
<evidence type="ECO:0000313" key="2">
    <source>
        <dbReference type="EMBL" id="MET3650502.1"/>
    </source>
</evidence>
<dbReference type="Proteomes" id="UP001549184">
    <property type="component" value="Unassembled WGS sequence"/>
</dbReference>
<evidence type="ECO:0000313" key="3">
    <source>
        <dbReference type="Proteomes" id="UP001549184"/>
    </source>
</evidence>
<evidence type="ECO:0000256" key="1">
    <source>
        <dbReference type="SAM" id="MobiDB-lite"/>
    </source>
</evidence>
<gene>
    <name evidence="2" type="ORF">ABIC75_000204</name>
</gene>
<organism evidence="2 3">
    <name type="scientific">Dyella japonica</name>
    <dbReference type="NCBI Taxonomy" id="231455"/>
    <lineage>
        <taxon>Bacteria</taxon>
        <taxon>Pseudomonadati</taxon>
        <taxon>Pseudomonadota</taxon>
        <taxon>Gammaproteobacteria</taxon>
        <taxon>Lysobacterales</taxon>
        <taxon>Rhodanobacteraceae</taxon>
        <taxon>Dyella</taxon>
    </lineage>
</organism>
<comment type="caution">
    <text evidence="2">The sequence shown here is derived from an EMBL/GenBank/DDBJ whole genome shotgun (WGS) entry which is preliminary data.</text>
</comment>
<proteinExistence type="predicted"/>
<sequence length="81" mass="8737">MLSLPTRKTMPAMCGGGMALIENAYGDVRKYQSRSDAECRIEYGTFATIGVTSTIAGHVDARQNPPARVTTPPSDQDHAPR</sequence>
<accession>A0ABV2JNW1</accession>
<dbReference type="EMBL" id="JBEPMU010000001">
    <property type="protein sequence ID" value="MET3650502.1"/>
    <property type="molecule type" value="Genomic_DNA"/>
</dbReference>
<dbReference type="RefSeq" id="WP_354011999.1">
    <property type="nucleotide sequence ID" value="NZ_JBEPMU010000001.1"/>
</dbReference>
<protein>
    <submittedName>
        <fullName evidence="2">Uncharacterized protein</fullName>
    </submittedName>
</protein>
<name>A0ABV2JNW1_9GAMM</name>
<reference evidence="2 3" key="1">
    <citation type="submission" date="2024-06" db="EMBL/GenBank/DDBJ databases">
        <title>Sorghum-associated microbial communities from plants grown in Nebraska, USA.</title>
        <authorList>
            <person name="Schachtman D."/>
        </authorList>
    </citation>
    <scope>NUCLEOTIDE SEQUENCE [LARGE SCALE GENOMIC DNA]</scope>
    <source>
        <strain evidence="2 3">1073</strain>
    </source>
</reference>
<keyword evidence="3" id="KW-1185">Reference proteome</keyword>